<dbReference type="SUPFAM" id="SSF52540">
    <property type="entry name" value="P-loop containing nucleoside triphosphate hydrolases"/>
    <property type="match status" value="1"/>
</dbReference>
<dbReference type="InterPro" id="IPR003593">
    <property type="entry name" value="AAA+_ATPase"/>
</dbReference>
<dbReference type="GO" id="GO:0005525">
    <property type="term" value="F:GTP binding"/>
    <property type="evidence" value="ECO:0007669"/>
    <property type="project" value="InterPro"/>
</dbReference>
<dbReference type="AlphaFoldDB" id="A0A6J2URF5"/>
<keyword evidence="5" id="KW-1185">Reference proteome</keyword>
<evidence type="ECO:0000256" key="3">
    <source>
        <dbReference type="SAM" id="Coils"/>
    </source>
</evidence>
<dbReference type="InterPro" id="IPR025662">
    <property type="entry name" value="Sigma_54_int_dom_ATP-bd_1"/>
</dbReference>
<dbReference type="PANTHER" id="PTHR32046:SF11">
    <property type="entry name" value="IMMUNE-ASSOCIATED NUCLEOTIDE-BINDING PROTEIN 10-LIKE"/>
    <property type="match status" value="1"/>
</dbReference>
<evidence type="ECO:0000313" key="5">
    <source>
        <dbReference type="Proteomes" id="UP000504632"/>
    </source>
</evidence>
<feature type="coiled-coil region" evidence="3">
    <location>
        <begin position="310"/>
        <end position="354"/>
    </location>
</feature>
<dbReference type="InterPro" id="IPR027417">
    <property type="entry name" value="P-loop_NTPase"/>
</dbReference>
<protein>
    <submittedName>
        <fullName evidence="6">Uncharacterized protein LOC115806459</fullName>
    </submittedName>
</protein>
<feature type="coiled-coil region" evidence="3">
    <location>
        <begin position="455"/>
        <end position="482"/>
    </location>
</feature>
<sequence>MVEDKATRSEDLYRAEGEQGRLNEIIKKCQNCFGLQAHYLLKTSKTNLDKDGTLRRWTYGEKDEKKSCKTILMVGETGTGKTALINTIINYILGVKFEDKVWFEITNEVTVNDGDEEDTQTETQTKHMTVYEIYVKEAPFSLIIIDTPGYGDTRGLKYDQQIAENLHMLCRSEAGIHEMNAVGLVVKASQNRLTDSQKYIFNAVLSLFGKDIEQSIVIFVTHSDGAYPTNALAAIKKAKVPYAQKNNKPVYFLFNNYKGEAFQAECEENNGSVYRTAWNLGVDSMKKFLEQLEKMQPKSLKMTKEVLRQRKQLAACVQNLQDRIKMMELKHTELEQTQQALNDHKKEMERNQNFEYEVDEAYKEKVPIQQTEWFWSTKATCCTVCEENCHYPGCWWVRDLSWCSVMSGNHCTVCTGKCHYTNHVKEEKIYEQRTRRVKKTHEELKKKYMVEKGNMGKKESLVSRIQRELNEVEKQKIRLVEEAYQCVMTLEETAMKSDSFSTLLHLDFLIEKMEETWDKVKAQKLRDIQKRADTEYKRAMQMQFAMTMTMPL</sequence>
<dbReference type="Proteomes" id="UP000504632">
    <property type="component" value="Chromosome 3"/>
</dbReference>
<accession>A0A6J2URF5</accession>
<gene>
    <name evidence="6" type="primary">LOC115806459</name>
</gene>
<dbReference type="PROSITE" id="PS00675">
    <property type="entry name" value="SIGMA54_INTERACT_1"/>
    <property type="match status" value="1"/>
</dbReference>
<organism evidence="5 6">
    <name type="scientific">Chanos chanos</name>
    <name type="common">Milkfish</name>
    <name type="synonym">Mugil chanos</name>
    <dbReference type="NCBI Taxonomy" id="29144"/>
    <lineage>
        <taxon>Eukaryota</taxon>
        <taxon>Metazoa</taxon>
        <taxon>Chordata</taxon>
        <taxon>Craniata</taxon>
        <taxon>Vertebrata</taxon>
        <taxon>Euteleostomi</taxon>
        <taxon>Actinopterygii</taxon>
        <taxon>Neopterygii</taxon>
        <taxon>Teleostei</taxon>
        <taxon>Ostariophysi</taxon>
        <taxon>Gonorynchiformes</taxon>
        <taxon>Chanidae</taxon>
        <taxon>Chanos</taxon>
    </lineage>
</organism>
<dbReference type="Pfam" id="PF04548">
    <property type="entry name" value="AIG1"/>
    <property type="match status" value="1"/>
</dbReference>
<dbReference type="OrthoDB" id="8954335at2759"/>
<dbReference type="RefSeq" id="XP_030623020.1">
    <property type="nucleotide sequence ID" value="XM_030767160.1"/>
</dbReference>
<evidence type="ECO:0000256" key="1">
    <source>
        <dbReference type="ARBA" id="ARBA00008535"/>
    </source>
</evidence>
<proteinExistence type="inferred from homology"/>
<evidence type="ECO:0000313" key="6">
    <source>
        <dbReference type="RefSeq" id="XP_030623020.1"/>
    </source>
</evidence>
<name>A0A6J2URF5_CHACN</name>
<keyword evidence="3" id="KW-0175">Coiled coil</keyword>
<dbReference type="InterPro" id="IPR006703">
    <property type="entry name" value="G_AIG1"/>
</dbReference>
<comment type="similarity">
    <text evidence="1">Belongs to the TRAFAC class TrmE-Era-EngA-EngB-Septin-like GTPase superfamily. AIG1/Toc34/Toc159-like paraseptin GTPase family. IAN subfamily.</text>
</comment>
<reference evidence="6" key="1">
    <citation type="submission" date="2025-08" db="UniProtKB">
        <authorList>
            <consortium name="RefSeq"/>
        </authorList>
    </citation>
    <scope>IDENTIFICATION</scope>
</reference>
<evidence type="ECO:0000259" key="4">
    <source>
        <dbReference type="SMART" id="SM00382"/>
    </source>
</evidence>
<evidence type="ECO:0000256" key="2">
    <source>
        <dbReference type="ARBA" id="ARBA00022741"/>
    </source>
</evidence>
<dbReference type="PANTHER" id="PTHR32046">
    <property type="entry name" value="G DOMAIN-CONTAINING PROTEIN"/>
    <property type="match status" value="1"/>
</dbReference>
<dbReference type="Gene3D" id="3.40.50.300">
    <property type="entry name" value="P-loop containing nucleotide triphosphate hydrolases"/>
    <property type="match status" value="1"/>
</dbReference>
<feature type="domain" description="AAA+ ATPase" evidence="4">
    <location>
        <begin position="67"/>
        <end position="246"/>
    </location>
</feature>
<dbReference type="InParanoid" id="A0A6J2URF5"/>
<dbReference type="GeneID" id="115806459"/>
<dbReference type="SMART" id="SM00382">
    <property type="entry name" value="AAA"/>
    <property type="match status" value="1"/>
</dbReference>
<keyword evidence="2" id="KW-0547">Nucleotide-binding</keyword>